<keyword evidence="1" id="KW-0732">Signal</keyword>
<sequence>MKNIGRILISAALLFSISSYAYAASSPSGSATYREGGTLNTHDHAGIMKNSSTVYEIKGYNYKVDESSLTSFKDGKTYYGTFKTSSLTSTQRDSILSTAEALDNDPEITYTMYDQLNWESNAGDYISVSEITDIRCDGVVEYAYEWNNIWVWGRSSTGTASGNPTHHDISYTAYASEHANLGSDAPWIEVSPKVQRGAAPCGCDPYKWTTLRKE</sequence>
<organism evidence="2 3">
    <name type="scientific">Thermolongibacillus altinsuensis</name>
    <dbReference type="NCBI Taxonomy" id="575256"/>
    <lineage>
        <taxon>Bacteria</taxon>
        <taxon>Bacillati</taxon>
        <taxon>Bacillota</taxon>
        <taxon>Bacilli</taxon>
        <taxon>Bacillales</taxon>
        <taxon>Anoxybacillaceae</taxon>
        <taxon>Thermolongibacillus</taxon>
    </lineage>
</organism>
<reference evidence="2 3" key="1">
    <citation type="submission" date="2019-03" db="EMBL/GenBank/DDBJ databases">
        <title>Genomic Encyclopedia of Type Strains, Phase IV (KMG-IV): sequencing the most valuable type-strain genomes for metagenomic binning, comparative biology and taxonomic classification.</title>
        <authorList>
            <person name="Goeker M."/>
        </authorList>
    </citation>
    <scope>NUCLEOTIDE SEQUENCE [LARGE SCALE GENOMIC DNA]</scope>
    <source>
        <strain evidence="2 3">DSM 24979</strain>
    </source>
</reference>
<protein>
    <submittedName>
        <fullName evidence="2">Uncharacterized protein</fullName>
    </submittedName>
</protein>
<feature type="signal peptide" evidence="1">
    <location>
        <begin position="1"/>
        <end position="23"/>
    </location>
</feature>
<dbReference type="Proteomes" id="UP000295658">
    <property type="component" value="Unassembled WGS sequence"/>
</dbReference>
<gene>
    <name evidence="2" type="ORF">EDD69_1303</name>
</gene>
<dbReference type="RefSeq" id="WP_132949703.1">
    <property type="nucleotide sequence ID" value="NZ_SLUL01000030.1"/>
</dbReference>
<name>A0A4R1Q9G4_9BACL</name>
<comment type="caution">
    <text evidence="2">The sequence shown here is derived from an EMBL/GenBank/DDBJ whole genome shotgun (WGS) entry which is preliminary data.</text>
</comment>
<dbReference type="EMBL" id="SLUL01000030">
    <property type="protein sequence ID" value="TCL43132.1"/>
    <property type="molecule type" value="Genomic_DNA"/>
</dbReference>
<feature type="chain" id="PRO_5020258951" evidence="1">
    <location>
        <begin position="24"/>
        <end position="214"/>
    </location>
</feature>
<proteinExistence type="predicted"/>
<evidence type="ECO:0000256" key="1">
    <source>
        <dbReference type="SAM" id="SignalP"/>
    </source>
</evidence>
<evidence type="ECO:0000313" key="2">
    <source>
        <dbReference type="EMBL" id="TCL43132.1"/>
    </source>
</evidence>
<dbReference type="AlphaFoldDB" id="A0A4R1Q9G4"/>
<evidence type="ECO:0000313" key="3">
    <source>
        <dbReference type="Proteomes" id="UP000295658"/>
    </source>
</evidence>
<keyword evidence="3" id="KW-1185">Reference proteome</keyword>
<dbReference type="OrthoDB" id="1954668at2"/>
<accession>A0A4R1Q9G4</accession>